<dbReference type="Proteomes" id="UP000324091">
    <property type="component" value="Chromosome 11"/>
</dbReference>
<keyword evidence="1" id="KW-0418">Kinase</keyword>
<reference evidence="1 2" key="1">
    <citation type="submission" date="2019-04" db="EMBL/GenBank/DDBJ databases">
        <title>Chromosome genome assembly for Takifugu flavidus.</title>
        <authorList>
            <person name="Xiao S."/>
        </authorList>
    </citation>
    <scope>NUCLEOTIDE SEQUENCE [LARGE SCALE GENOMIC DNA]</scope>
    <source>
        <strain evidence="1">HTHZ2018</strain>
        <tissue evidence="1">Muscle</tissue>
    </source>
</reference>
<evidence type="ECO:0000313" key="2">
    <source>
        <dbReference type="Proteomes" id="UP000324091"/>
    </source>
</evidence>
<protein>
    <submittedName>
        <fullName evidence="1">Serine/threonine-protein kinase 32C</fullName>
    </submittedName>
</protein>
<keyword evidence="2" id="KW-1185">Reference proteome</keyword>
<comment type="caution">
    <text evidence="1">The sequence shown here is derived from an EMBL/GenBank/DDBJ whole genome shotgun (WGS) entry which is preliminary data.</text>
</comment>
<keyword evidence="1" id="KW-0808">Transferase</keyword>
<evidence type="ECO:0000313" key="1">
    <source>
        <dbReference type="EMBL" id="TWW78010.1"/>
    </source>
</evidence>
<accession>A0A5C6PIB5</accession>
<gene>
    <name evidence="1" type="ORF">D4764_11G0001310</name>
</gene>
<sequence length="182" mass="19796">MGSPPCVIPVAGPCRPTLFVTDGVNFDHFQILRAIGKGSFGKDTYASPSEEEVAFVAEYWQISRRVVTVMLFKEREVSGSGCLGFSIVMLNPCCSVTLQRTERSRAVGRTRAFKVPLSASARAAVFGFICPHFGPSRGRLRSSLRVHPAGMLSRRWEGPGSVDTLGSCRLTAPPRSGRHPVE</sequence>
<name>A0A5C6PIB5_9TELE</name>
<proteinExistence type="predicted"/>
<dbReference type="AlphaFoldDB" id="A0A5C6PIB5"/>
<organism evidence="1 2">
    <name type="scientific">Takifugu flavidus</name>
    <name type="common">sansaifugu</name>
    <dbReference type="NCBI Taxonomy" id="433684"/>
    <lineage>
        <taxon>Eukaryota</taxon>
        <taxon>Metazoa</taxon>
        <taxon>Chordata</taxon>
        <taxon>Craniata</taxon>
        <taxon>Vertebrata</taxon>
        <taxon>Euteleostomi</taxon>
        <taxon>Actinopterygii</taxon>
        <taxon>Neopterygii</taxon>
        <taxon>Teleostei</taxon>
        <taxon>Neoteleostei</taxon>
        <taxon>Acanthomorphata</taxon>
        <taxon>Eupercaria</taxon>
        <taxon>Tetraodontiformes</taxon>
        <taxon>Tetradontoidea</taxon>
        <taxon>Tetraodontidae</taxon>
        <taxon>Takifugu</taxon>
    </lineage>
</organism>
<dbReference type="GO" id="GO:0016301">
    <property type="term" value="F:kinase activity"/>
    <property type="evidence" value="ECO:0007669"/>
    <property type="project" value="UniProtKB-KW"/>
</dbReference>
<dbReference type="EMBL" id="RHFK02000003">
    <property type="protein sequence ID" value="TWW78010.1"/>
    <property type="molecule type" value="Genomic_DNA"/>
</dbReference>